<organism evidence="3 4">
    <name type="scientific">Sphingobium lignivorans</name>
    <dbReference type="NCBI Taxonomy" id="2735886"/>
    <lineage>
        <taxon>Bacteria</taxon>
        <taxon>Pseudomonadati</taxon>
        <taxon>Pseudomonadota</taxon>
        <taxon>Alphaproteobacteria</taxon>
        <taxon>Sphingomonadales</taxon>
        <taxon>Sphingomonadaceae</taxon>
        <taxon>Sphingobium</taxon>
    </lineage>
</organism>
<keyword evidence="2" id="KW-0732">Signal</keyword>
<feature type="signal peptide" evidence="2">
    <location>
        <begin position="1"/>
        <end position="25"/>
    </location>
</feature>
<name>A0ABR6NHW4_9SPHN</name>
<feature type="region of interest" description="Disordered" evidence="1">
    <location>
        <begin position="25"/>
        <end position="85"/>
    </location>
</feature>
<evidence type="ECO:0000313" key="4">
    <source>
        <dbReference type="Proteomes" id="UP001138540"/>
    </source>
</evidence>
<sequence length="85" mass="8306">MQRPPVLIATMTAAFALSACNQQTASDVDPAEGPGRGNVSTDVINQVQGGGGPDEIPLSARPGPAGSAPLAGPVDNAAANGSEQP</sequence>
<reference evidence="3 4" key="1">
    <citation type="submission" date="2020-08" db="EMBL/GenBank/DDBJ databases">
        <title>Exploring microbial biodiversity for novel pathways involved in the catabolism of aromatic compounds derived from lignin.</title>
        <authorList>
            <person name="Elkins J."/>
        </authorList>
    </citation>
    <scope>NUCLEOTIDE SEQUENCE [LARGE SCALE GENOMIC DNA]</scope>
    <source>
        <strain evidence="3 4">B1D3A</strain>
    </source>
</reference>
<evidence type="ECO:0000256" key="2">
    <source>
        <dbReference type="SAM" id="SignalP"/>
    </source>
</evidence>
<evidence type="ECO:0008006" key="5">
    <source>
        <dbReference type="Google" id="ProtNLM"/>
    </source>
</evidence>
<feature type="compositionally biased region" description="Low complexity" evidence="1">
    <location>
        <begin position="57"/>
        <end position="73"/>
    </location>
</feature>
<keyword evidence="4" id="KW-1185">Reference proteome</keyword>
<dbReference type="EMBL" id="JACHKA010000001">
    <property type="protein sequence ID" value="MBB5986880.1"/>
    <property type="molecule type" value="Genomic_DNA"/>
</dbReference>
<feature type="chain" id="PRO_5047326759" description="Lipoprotein" evidence="2">
    <location>
        <begin position="26"/>
        <end position="85"/>
    </location>
</feature>
<accession>A0ABR6NHW4</accession>
<evidence type="ECO:0000256" key="1">
    <source>
        <dbReference type="SAM" id="MobiDB-lite"/>
    </source>
</evidence>
<feature type="compositionally biased region" description="Polar residues" evidence="1">
    <location>
        <begin position="38"/>
        <end position="47"/>
    </location>
</feature>
<dbReference type="Proteomes" id="UP001138540">
    <property type="component" value="Unassembled WGS sequence"/>
</dbReference>
<dbReference type="RefSeq" id="WP_184154910.1">
    <property type="nucleotide sequence ID" value="NZ_JACHKA010000001.1"/>
</dbReference>
<dbReference type="PROSITE" id="PS51257">
    <property type="entry name" value="PROKAR_LIPOPROTEIN"/>
    <property type="match status" value="1"/>
</dbReference>
<comment type="caution">
    <text evidence="3">The sequence shown here is derived from an EMBL/GenBank/DDBJ whole genome shotgun (WGS) entry which is preliminary data.</text>
</comment>
<gene>
    <name evidence="3" type="ORF">HNP60_002854</name>
</gene>
<protein>
    <recommendedName>
        <fullName evidence="5">Lipoprotein</fullName>
    </recommendedName>
</protein>
<proteinExistence type="predicted"/>
<evidence type="ECO:0000313" key="3">
    <source>
        <dbReference type="EMBL" id="MBB5986880.1"/>
    </source>
</evidence>